<dbReference type="GO" id="GO:0071111">
    <property type="term" value="F:cyclic-guanylate-specific phosphodiesterase activity"/>
    <property type="evidence" value="ECO:0007669"/>
    <property type="project" value="InterPro"/>
</dbReference>
<feature type="domain" description="EAL" evidence="3">
    <location>
        <begin position="138"/>
        <end position="375"/>
    </location>
</feature>
<dbReference type="CDD" id="cd00060">
    <property type="entry name" value="FHA"/>
    <property type="match status" value="1"/>
</dbReference>
<dbReference type="SMART" id="SM00052">
    <property type="entry name" value="EAL"/>
    <property type="match status" value="1"/>
</dbReference>
<dbReference type="Pfam" id="PF00563">
    <property type="entry name" value="EAL"/>
    <property type="match status" value="1"/>
</dbReference>
<organism evidence="4 5">
    <name type="scientific">Stieleria varia</name>
    <dbReference type="NCBI Taxonomy" id="2528005"/>
    <lineage>
        <taxon>Bacteria</taxon>
        <taxon>Pseudomonadati</taxon>
        <taxon>Planctomycetota</taxon>
        <taxon>Planctomycetia</taxon>
        <taxon>Pirellulales</taxon>
        <taxon>Pirellulaceae</taxon>
        <taxon>Stieleria</taxon>
    </lineage>
</organism>
<dbReference type="Gene3D" id="2.60.200.20">
    <property type="match status" value="1"/>
</dbReference>
<accession>A0A5C6B6Q7</accession>
<evidence type="ECO:0000313" key="5">
    <source>
        <dbReference type="Proteomes" id="UP000320176"/>
    </source>
</evidence>
<dbReference type="AlphaFoldDB" id="A0A5C6B6Q7"/>
<gene>
    <name evidence="4" type="primary">cph2_1</name>
    <name evidence="4" type="ORF">Pla52n_03260</name>
</gene>
<dbReference type="CDD" id="cd01948">
    <property type="entry name" value="EAL"/>
    <property type="match status" value="1"/>
</dbReference>
<evidence type="ECO:0000259" key="2">
    <source>
        <dbReference type="PROSITE" id="PS50006"/>
    </source>
</evidence>
<dbReference type="SUPFAM" id="SSF49879">
    <property type="entry name" value="SMAD/FHA domain"/>
    <property type="match status" value="1"/>
</dbReference>
<reference evidence="4 5" key="1">
    <citation type="submission" date="2019-02" db="EMBL/GenBank/DDBJ databases">
        <title>Deep-cultivation of Planctomycetes and their phenomic and genomic characterization uncovers novel biology.</title>
        <authorList>
            <person name="Wiegand S."/>
            <person name="Jogler M."/>
            <person name="Boedeker C."/>
            <person name="Pinto D."/>
            <person name="Vollmers J."/>
            <person name="Rivas-Marin E."/>
            <person name="Kohn T."/>
            <person name="Peeters S.H."/>
            <person name="Heuer A."/>
            <person name="Rast P."/>
            <person name="Oberbeckmann S."/>
            <person name="Bunk B."/>
            <person name="Jeske O."/>
            <person name="Meyerdierks A."/>
            <person name="Storesund J.E."/>
            <person name="Kallscheuer N."/>
            <person name="Luecker S."/>
            <person name="Lage O.M."/>
            <person name="Pohl T."/>
            <person name="Merkel B.J."/>
            <person name="Hornburger P."/>
            <person name="Mueller R.-W."/>
            <person name="Bruemmer F."/>
            <person name="Labrenz M."/>
            <person name="Spormann A.M."/>
            <person name="Op Den Camp H."/>
            <person name="Overmann J."/>
            <person name="Amann R."/>
            <person name="Jetten M.S.M."/>
            <person name="Mascher T."/>
            <person name="Medema M.H."/>
            <person name="Devos D.P."/>
            <person name="Kaster A.-K."/>
            <person name="Ovreas L."/>
            <person name="Rohde M."/>
            <person name="Galperin M.Y."/>
            <person name="Jogler C."/>
        </authorList>
    </citation>
    <scope>NUCLEOTIDE SEQUENCE [LARGE SCALE GENOMIC DNA]</scope>
    <source>
        <strain evidence="4 5">Pla52n</strain>
    </source>
</reference>
<dbReference type="InterPro" id="IPR001633">
    <property type="entry name" value="EAL_dom"/>
</dbReference>
<dbReference type="InterPro" id="IPR000253">
    <property type="entry name" value="FHA_dom"/>
</dbReference>
<dbReference type="PANTHER" id="PTHR33121">
    <property type="entry name" value="CYCLIC DI-GMP PHOSPHODIESTERASE PDEF"/>
    <property type="match status" value="1"/>
</dbReference>
<dbReference type="EMBL" id="SJPN01000001">
    <property type="protein sequence ID" value="TWU07753.1"/>
    <property type="molecule type" value="Genomic_DNA"/>
</dbReference>
<dbReference type="Gene3D" id="3.20.20.450">
    <property type="entry name" value="EAL domain"/>
    <property type="match status" value="1"/>
</dbReference>
<name>A0A5C6B6Q7_9BACT</name>
<dbReference type="Proteomes" id="UP000320176">
    <property type="component" value="Unassembled WGS sequence"/>
</dbReference>
<dbReference type="SUPFAM" id="SSF141868">
    <property type="entry name" value="EAL domain-like"/>
    <property type="match status" value="1"/>
</dbReference>
<comment type="caution">
    <text evidence="4">The sequence shown here is derived from an EMBL/GenBank/DDBJ whole genome shotgun (WGS) entry which is preliminary data.</text>
</comment>
<dbReference type="Pfam" id="PF00498">
    <property type="entry name" value="FHA"/>
    <property type="match status" value="1"/>
</dbReference>
<dbReference type="OrthoDB" id="9813903at2"/>
<keyword evidence="5" id="KW-1185">Reference proteome</keyword>
<dbReference type="PROSITE" id="PS50006">
    <property type="entry name" value="FHA_DOMAIN"/>
    <property type="match status" value="1"/>
</dbReference>
<protein>
    <submittedName>
        <fullName evidence="4">Phytochrome-like protein cph2</fullName>
    </submittedName>
</protein>
<evidence type="ECO:0000256" key="1">
    <source>
        <dbReference type="SAM" id="MobiDB-lite"/>
    </source>
</evidence>
<dbReference type="InterPro" id="IPR008984">
    <property type="entry name" value="SMAD_FHA_dom_sf"/>
</dbReference>
<dbReference type="InterPro" id="IPR050706">
    <property type="entry name" value="Cyclic-di-GMP_PDE-like"/>
</dbReference>
<feature type="domain" description="FHA" evidence="2">
    <location>
        <begin position="50"/>
        <end position="99"/>
    </location>
</feature>
<proteinExistence type="predicted"/>
<evidence type="ECO:0000313" key="4">
    <source>
        <dbReference type="EMBL" id="TWU07753.1"/>
    </source>
</evidence>
<dbReference type="SMART" id="SM00240">
    <property type="entry name" value="FHA"/>
    <property type="match status" value="1"/>
</dbReference>
<dbReference type="InterPro" id="IPR035919">
    <property type="entry name" value="EAL_sf"/>
</dbReference>
<sequence length="375" mass="41721">MNGSSVMKMSEAATGTSNPYTSTNTSEWTLTEIGKSSDQLRTFHVPSPTCLVGRTSTAGLRIADASVSKSHARLFSDREQLFVEDLGSTNGTTVNGVIIDRCELFDGDLVQFANIVFRVNGQTPPDMAGTIQNVSGTWVNTLLSFEQLMNDRAVVPHFQRIVAMKDQRITAYELLARSNIENLRMAGEMFATAERLQQHVALSELMREEGCRVASDSSRRQSRFFFNIHPQEFGTLRLSQSLISMRDSFPDLNITIEIHESVIANTVAMKQFQNTLKSLNMSLSYDDFGAGQGRLLELTEVPPDVLKFDMQLIRDIDEAPASRQELVRSLVRIATDNGSIALAEGIETEAEHEVCQQLGFRLAQGYYYGKAELLD</sequence>
<evidence type="ECO:0000259" key="3">
    <source>
        <dbReference type="PROSITE" id="PS50883"/>
    </source>
</evidence>
<dbReference type="PANTHER" id="PTHR33121:SF76">
    <property type="entry name" value="SIGNALING PROTEIN"/>
    <property type="match status" value="1"/>
</dbReference>
<dbReference type="PROSITE" id="PS50883">
    <property type="entry name" value="EAL"/>
    <property type="match status" value="1"/>
</dbReference>
<feature type="region of interest" description="Disordered" evidence="1">
    <location>
        <begin position="1"/>
        <end position="23"/>
    </location>
</feature>